<organism evidence="1 2">
    <name type="scientific">Halomonas cupida</name>
    <dbReference type="NCBI Taxonomy" id="44933"/>
    <lineage>
        <taxon>Bacteria</taxon>
        <taxon>Pseudomonadati</taxon>
        <taxon>Pseudomonadota</taxon>
        <taxon>Gammaproteobacteria</taxon>
        <taxon>Oceanospirillales</taxon>
        <taxon>Halomonadaceae</taxon>
        <taxon>Halomonas</taxon>
    </lineage>
</organism>
<dbReference type="AlphaFoldDB" id="A0A1M7BYN2"/>
<protein>
    <submittedName>
        <fullName evidence="1">Uncharacterized protein</fullName>
    </submittedName>
</protein>
<evidence type="ECO:0000313" key="1">
    <source>
        <dbReference type="EMBL" id="SHL59976.1"/>
    </source>
</evidence>
<name>A0A1M7BYN2_9GAMM</name>
<evidence type="ECO:0000313" key="2">
    <source>
        <dbReference type="Proteomes" id="UP000184123"/>
    </source>
</evidence>
<reference evidence="1 2" key="1">
    <citation type="submission" date="2016-11" db="EMBL/GenBank/DDBJ databases">
        <authorList>
            <person name="Jaros S."/>
            <person name="Januszkiewicz K."/>
            <person name="Wedrychowicz H."/>
        </authorList>
    </citation>
    <scope>NUCLEOTIDE SEQUENCE [LARGE SCALE GENOMIC DNA]</scope>
    <source>
        <strain evidence="1 2">DSM 4740</strain>
    </source>
</reference>
<gene>
    <name evidence="1" type="ORF">SAMN05660971_00895</name>
</gene>
<dbReference type="EMBL" id="FRCA01000002">
    <property type="protein sequence ID" value="SHL59976.1"/>
    <property type="molecule type" value="Genomic_DNA"/>
</dbReference>
<proteinExistence type="predicted"/>
<accession>A0A1M7BYN2</accession>
<sequence>MFKAGLESAQSTILAASIQCAIEVYQVSIDNVSYSWHRPLSEHSSLDIIFHLSGQHQGSSLVLNVLLCAGWPFLRTMARHRVPRFWKVAMVYHLSTEIGQNP</sequence>
<dbReference type="Proteomes" id="UP000184123">
    <property type="component" value="Unassembled WGS sequence"/>
</dbReference>